<comment type="caution">
    <text evidence="1">The sequence shown here is derived from an EMBL/GenBank/DDBJ whole genome shotgun (WGS) entry which is preliminary data.</text>
</comment>
<protein>
    <submittedName>
        <fullName evidence="1">Uncharacterized protein</fullName>
    </submittedName>
</protein>
<sequence length="41" mass="4717">MRRGQQIAPVFLPTVEDLWVREPLEGSIVLSRCHTAIQIKK</sequence>
<evidence type="ECO:0000313" key="1">
    <source>
        <dbReference type="EMBL" id="EJX07425.1"/>
    </source>
</evidence>
<gene>
    <name evidence="1" type="ORF">EVA_04483</name>
</gene>
<name>J9H1U6_9ZZZZ</name>
<dbReference type="EMBL" id="AMCI01000885">
    <property type="protein sequence ID" value="EJX07425.1"/>
    <property type="molecule type" value="Genomic_DNA"/>
</dbReference>
<organism evidence="1">
    <name type="scientific">gut metagenome</name>
    <dbReference type="NCBI Taxonomy" id="749906"/>
    <lineage>
        <taxon>unclassified sequences</taxon>
        <taxon>metagenomes</taxon>
        <taxon>organismal metagenomes</taxon>
    </lineage>
</organism>
<reference evidence="1" key="1">
    <citation type="journal article" date="2012" name="PLoS ONE">
        <title>Gene sets for utilization of primary and secondary nutrition supplies in the distal gut of endangered iberian lynx.</title>
        <authorList>
            <person name="Alcaide M."/>
            <person name="Messina E."/>
            <person name="Richter M."/>
            <person name="Bargiela R."/>
            <person name="Peplies J."/>
            <person name="Huws S.A."/>
            <person name="Newbold C.J."/>
            <person name="Golyshin P.N."/>
            <person name="Simon M.A."/>
            <person name="Lopez G."/>
            <person name="Yakimov M.M."/>
            <person name="Ferrer M."/>
        </authorList>
    </citation>
    <scope>NUCLEOTIDE SEQUENCE</scope>
</reference>
<dbReference type="AlphaFoldDB" id="J9H1U6"/>
<proteinExistence type="predicted"/>
<accession>J9H1U6</accession>